<proteinExistence type="predicted"/>
<feature type="coiled-coil region" evidence="1">
    <location>
        <begin position="728"/>
        <end position="816"/>
    </location>
</feature>
<protein>
    <submittedName>
        <fullName evidence="3">DUF3141 domain-containing protein</fullName>
    </submittedName>
</protein>
<dbReference type="EMBL" id="BAABKD010000001">
    <property type="protein sequence ID" value="GAA5083768.1"/>
    <property type="molecule type" value="Genomic_DNA"/>
</dbReference>
<dbReference type="PANTHER" id="PTHR36837:SF2">
    <property type="entry name" value="POLY(3-HYDROXYALKANOATE) POLYMERASE SUBUNIT PHAC"/>
    <property type="match status" value="1"/>
</dbReference>
<evidence type="ECO:0000256" key="2">
    <source>
        <dbReference type="SAM" id="MobiDB-lite"/>
    </source>
</evidence>
<dbReference type="Pfam" id="PF11339">
    <property type="entry name" value="DUF3141"/>
    <property type="match status" value="1"/>
</dbReference>
<dbReference type="Proteomes" id="UP001500227">
    <property type="component" value="Unassembled WGS sequence"/>
</dbReference>
<dbReference type="InterPro" id="IPR051321">
    <property type="entry name" value="PHA/PHB_synthase"/>
</dbReference>
<evidence type="ECO:0000313" key="3">
    <source>
        <dbReference type="EMBL" id="GAA5083768.1"/>
    </source>
</evidence>
<dbReference type="InterPro" id="IPR029058">
    <property type="entry name" value="AB_hydrolase_fold"/>
</dbReference>
<comment type="caution">
    <text evidence="3">The sequence shown here is derived from an EMBL/GenBank/DDBJ whole genome shotgun (WGS) entry which is preliminary data.</text>
</comment>
<sequence>MFSDLGRQAMEYLRDAQQRSVLYLDVMRQSGDQYVEHASQGKPPVLVFEHELIVDGRQLPDPVNYALLRIVPPEDMPTNPDARPFVIIDPRAGHGPGVAGSKVHSEVGVALAAGHPCYFVTFGPDPEPNQSIYCIMKAEKYFLEVVAQRHDPQRVGRPFVIGNCQGGWALMMLASADPKLVGPIMLAGAPLAYWSGKAGQNPMRYSGGMLGGSWASSLASDIGGGIFDGVYLVENFERLDPANTFWKKPYHLYANIDTEVERYLGFDRWWAGHFMMTRQEMDWIVQNLFIGNRLARAELPDPLSNGNINLRNIRSPIVVFASQADNITPPPQALNWIADVYASDEDLKAHEQVIIYCLHETTGHLGIFVSSGVANREHEALVGALDLIELLPPGLYEARIQDLHPDTPHQEWVKGRHVVTFEPRSIADLQALDDGREEEAHFEVVNRVSQINQHLYDLTLSPIVRSLTNPWIAQASRALHPQRFGRYMWSSLNPVALSFKAAAEQVRKQRTPVAADNVFLAMERVMSDGIARSWDVWRDIRDQSVEAIFHGVYGSPWLRALVGLDKPQIDRRGILNSDTALHEELHELRLQLTKAQVQEGDAADAFARILIYMAGEETFVDERAFNLLESLAKDHIQGYKLPDLASIKQKLRKQWRIMQMHPQDAIAALPLLVPNERQRQVIWDAVAEISQLKDVLNLSAESQARFADIACALELCSHWEPPVEVATKIAAEQAQREAEQRAQAQAEQQALLDAAKAEAMALMEKQASAEIEKALLQAQEQAKQAMADAEQAKAYAHELKAQLDEALQAKPKTENQAKAVPTVETKVSVEPTAKKAAKKAAKKTTARKATKKSTAVKTVKKTLPDTPQTRLALEEELPKPSAAWPTDKKTS</sequence>
<keyword evidence="4" id="KW-1185">Reference proteome</keyword>
<reference evidence="4" key="1">
    <citation type="journal article" date="2019" name="Int. J. Syst. Evol. Microbiol.">
        <title>The Global Catalogue of Microorganisms (GCM) 10K type strain sequencing project: providing services to taxonomists for standard genome sequencing and annotation.</title>
        <authorList>
            <consortium name="The Broad Institute Genomics Platform"/>
            <consortium name="The Broad Institute Genome Sequencing Center for Infectious Disease"/>
            <person name="Wu L."/>
            <person name="Ma J."/>
        </authorList>
    </citation>
    <scope>NUCLEOTIDE SEQUENCE [LARGE SCALE GENOMIC DNA]</scope>
    <source>
        <strain evidence="4">JCM 18423</strain>
    </source>
</reference>
<name>A0ABP9LVM4_9BURK</name>
<feature type="compositionally biased region" description="Basic residues" evidence="2">
    <location>
        <begin position="835"/>
        <end position="851"/>
    </location>
</feature>
<dbReference type="Gene3D" id="3.40.50.1820">
    <property type="entry name" value="alpha/beta hydrolase"/>
    <property type="match status" value="1"/>
</dbReference>
<accession>A0ABP9LVM4</accession>
<keyword evidence="1" id="KW-0175">Coiled coil</keyword>
<dbReference type="RefSeq" id="WP_300647453.1">
    <property type="nucleotide sequence ID" value="NZ_BAABKD010000001.1"/>
</dbReference>
<dbReference type="PANTHER" id="PTHR36837">
    <property type="entry name" value="POLY(3-HYDROXYALKANOATE) POLYMERASE SUBUNIT PHAC"/>
    <property type="match status" value="1"/>
</dbReference>
<evidence type="ECO:0000256" key="1">
    <source>
        <dbReference type="SAM" id="Coils"/>
    </source>
</evidence>
<evidence type="ECO:0000313" key="4">
    <source>
        <dbReference type="Proteomes" id="UP001500227"/>
    </source>
</evidence>
<dbReference type="InterPro" id="IPR024501">
    <property type="entry name" value="DUF3141"/>
</dbReference>
<dbReference type="SUPFAM" id="SSF53474">
    <property type="entry name" value="alpha/beta-Hydrolases"/>
    <property type="match status" value="1"/>
</dbReference>
<gene>
    <name evidence="3" type="ORF">GCM10023337_00750</name>
</gene>
<feature type="region of interest" description="Disordered" evidence="2">
    <location>
        <begin position="834"/>
        <end position="891"/>
    </location>
</feature>
<organism evidence="3 4">
    <name type="scientific">Paenalcaligenes hermetiae</name>
    <dbReference type="NCBI Taxonomy" id="1157987"/>
    <lineage>
        <taxon>Bacteria</taxon>
        <taxon>Pseudomonadati</taxon>
        <taxon>Pseudomonadota</taxon>
        <taxon>Betaproteobacteria</taxon>
        <taxon>Burkholderiales</taxon>
        <taxon>Alcaligenaceae</taxon>
        <taxon>Paenalcaligenes</taxon>
    </lineage>
</organism>